<sequence>MYPSTSQFTIPDILSICPLKDDSNPWYKEAAAESRAWVNSYNIFTDRKRAFFIQGSNELLCSHVYCYAGYEQFRTTCDFVNLLFVVDEISDDQNGADARATGQVFANAMKYPDWDDGSILAKMTKEFRERFVRLAGPNTVRRFAALSEEYTECVAQEAELRERGEVLSLDEFIPLRRNNSAVLLCYSLVEYILGIDLPDDVFEDKDFAGAYWAAADFVCWSNDVYSYDMEQSRGLTGNNVVTVLMQERGLTLQEASEYVGWECQAQMQEYLDAKSRLSSSDRLSKNALRYIDALGSWMVGNLVWSFETTRYFGADHLRVKETRVVYLRPSDRILDAVSYDSDSSDCGSDSEY</sequence>
<dbReference type="SUPFAM" id="SSF48576">
    <property type="entry name" value="Terpenoid synthases"/>
    <property type="match status" value="1"/>
</dbReference>
<dbReference type="AlphaFoldDB" id="A0A4Y7TKI7"/>
<keyword evidence="4 6" id="KW-0460">Magnesium</keyword>
<dbReference type="InterPro" id="IPR008949">
    <property type="entry name" value="Isoprenoid_synthase_dom_sf"/>
</dbReference>
<comment type="similarity">
    <text evidence="2 6">Belongs to the terpene synthase family.</text>
</comment>
<evidence type="ECO:0000313" key="7">
    <source>
        <dbReference type="EMBL" id="TEB34705.1"/>
    </source>
</evidence>
<gene>
    <name evidence="7" type="ORF">FA13DRAFT_1625802</name>
</gene>
<dbReference type="Gene3D" id="1.10.600.10">
    <property type="entry name" value="Farnesyl Diphosphate Synthase"/>
    <property type="match status" value="1"/>
</dbReference>
<protein>
    <recommendedName>
        <fullName evidence="6">Terpene synthase</fullName>
        <ecNumber evidence="6">4.2.3.-</ecNumber>
    </recommendedName>
</protein>
<keyword evidence="5 6" id="KW-0456">Lyase</keyword>
<reference evidence="7 8" key="1">
    <citation type="journal article" date="2019" name="Nat. Ecol. Evol.">
        <title>Megaphylogeny resolves global patterns of mushroom evolution.</title>
        <authorList>
            <person name="Varga T."/>
            <person name="Krizsan K."/>
            <person name="Foldi C."/>
            <person name="Dima B."/>
            <person name="Sanchez-Garcia M."/>
            <person name="Sanchez-Ramirez S."/>
            <person name="Szollosi G.J."/>
            <person name="Szarkandi J.G."/>
            <person name="Papp V."/>
            <person name="Albert L."/>
            <person name="Andreopoulos W."/>
            <person name="Angelini C."/>
            <person name="Antonin V."/>
            <person name="Barry K.W."/>
            <person name="Bougher N.L."/>
            <person name="Buchanan P."/>
            <person name="Buyck B."/>
            <person name="Bense V."/>
            <person name="Catcheside P."/>
            <person name="Chovatia M."/>
            <person name="Cooper J."/>
            <person name="Damon W."/>
            <person name="Desjardin D."/>
            <person name="Finy P."/>
            <person name="Geml J."/>
            <person name="Haridas S."/>
            <person name="Hughes K."/>
            <person name="Justo A."/>
            <person name="Karasinski D."/>
            <person name="Kautmanova I."/>
            <person name="Kiss B."/>
            <person name="Kocsube S."/>
            <person name="Kotiranta H."/>
            <person name="LaButti K.M."/>
            <person name="Lechner B.E."/>
            <person name="Liimatainen K."/>
            <person name="Lipzen A."/>
            <person name="Lukacs Z."/>
            <person name="Mihaltcheva S."/>
            <person name="Morgado L.N."/>
            <person name="Niskanen T."/>
            <person name="Noordeloos M.E."/>
            <person name="Ohm R.A."/>
            <person name="Ortiz-Santana B."/>
            <person name="Ovrebo C."/>
            <person name="Racz N."/>
            <person name="Riley R."/>
            <person name="Savchenko A."/>
            <person name="Shiryaev A."/>
            <person name="Soop K."/>
            <person name="Spirin V."/>
            <person name="Szebenyi C."/>
            <person name="Tomsovsky M."/>
            <person name="Tulloss R.E."/>
            <person name="Uehling J."/>
            <person name="Grigoriev I.V."/>
            <person name="Vagvolgyi C."/>
            <person name="Papp T."/>
            <person name="Martin F.M."/>
            <person name="Miettinen O."/>
            <person name="Hibbett D.S."/>
            <person name="Nagy L.G."/>
        </authorList>
    </citation>
    <scope>NUCLEOTIDE SEQUENCE [LARGE SCALE GENOMIC DNA]</scope>
    <source>
        <strain evidence="7 8">FP101781</strain>
    </source>
</reference>
<accession>A0A4Y7TKI7</accession>
<dbReference type="PANTHER" id="PTHR35201">
    <property type="entry name" value="TERPENE SYNTHASE"/>
    <property type="match status" value="1"/>
</dbReference>
<dbReference type="InterPro" id="IPR034686">
    <property type="entry name" value="Terpene_cyclase-like_2"/>
</dbReference>
<evidence type="ECO:0000256" key="4">
    <source>
        <dbReference type="ARBA" id="ARBA00022842"/>
    </source>
</evidence>
<dbReference type="SFLD" id="SFLDS00005">
    <property type="entry name" value="Isoprenoid_Synthase_Type_I"/>
    <property type="match status" value="1"/>
</dbReference>
<name>A0A4Y7TKI7_COPMI</name>
<dbReference type="OrthoDB" id="2861623at2759"/>
<dbReference type="Pfam" id="PF19086">
    <property type="entry name" value="Terpene_syn_C_2"/>
    <property type="match status" value="1"/>
</dbReference>
<proteinExistence type="inferred from homology"/>
<dbReference type="Proteomes" id="UP000298030">
    <property type="component" value="Unassembled WGS sequence"/>
</dbReference>
<dbReference type="SFLD" id="SFLDG01020">
    <property type="entry name" value="Terpene_Cyclase_Like_2"/>
    <property type="match status" value="1"/>
</dbReference>
<dbReference type="GO" id="GO:0046872">
    <property type="term" value="F:metal ion binding"/>
    <property type="evidence" value="ECO:0007669"/>
    <property type="project" value="UniProtKB-KW"/>
</dbReference>
<evidence type="ECO:0000313" key="8">
    <source>
        <dbReference type="Proteomes" id="UP000298030"/>
    </source>
</evidence>
<organism evidence="7 8">
    <name type="scientific">Coprinellus micaceus</name>
    <name type="common">Glistening ink-cap mushroom</name>
    <name type="synonym">Coprinus micaceus</name>
    <dbReference type="NCBI Taxonomy" id="71717"/>
    <lineage>
        <taxon>Eukaryota</taxon>
        <taxon>Fungi</taxon>
        <taxon>Dikarya</taxon>
        <taxon>Basidiomycota</taxon>
        <taxon>Agaricomycotina</taxon>
        <taxon>Agaricomycetes</taxon>
        <taxon>Agaricomycetidae</taxon>
        <taxon>Agaricales</taxon>
        <taxon>Agaricineae</taxon>
        <taxon>Psathyrellaceae</taxon>
        <taxon>Coprinellus</taxon>
    </lineage>
</organism>
<evidence type="ECO:0000256" key="3">
    <source>
        <dbReference type="ARBA" id="ARBA00022723"/>
    </source>
</evidence>
<evidence type="ECO:0000256" key="2">
    <source>
        <dbReference type="ARBA" id="ARBA00006333"/>
    </source>
</evidence>
<dbReference type="GO" id="GO:0010333">
    <property type="term" value="F:terpene synthase activity"/>
    <property type="evidence" value="ECO:0007669"/>
    <property type="project" value="InterPro"/>
</dbReference>
<dbReference type="EC" id="4.2.3.-" evidence="6"/>
<evidence type="ECO:0000256" key="5">
    <source>
        <dbReference type="ARBA" id="ARBA00023239"/>
    </source>
</evidence>
<dbReference type="PANTHER" id="PTHR35201:SF4">
    <property type="entry name" value="BETA-PINACENE SYNTHASE-RELATED"/>
    <property type="match status" value="1"/>
</dbReference>
<keyword evidence="8" id="KW-1185">Reference proteome</keyword>
<evidence type="ECO:0000256" key="6">
    <source>
        <dbReference type="RuleBase" id="RU366034"/>
    </source>
</evidence>
<dbReference type="EMBL" id="QPFP01000009">
    <property type="protein sequence ID" value="TEB34705.1"/>
    <property type="molecule type" value="Genomic_DNA"/>
</dbReference>
<evidence type="ECO:0000256" key="1">
    <source>
        <dbReference type="ARBA" id="ARBA00001946"/>
    </source>
</evidence>
<comment type="cofactor">
    <cofactor evidence="1 6">
        <name>Mg(2+)</name>
        <dbReference type="ChEBI" id="CHEBI:18420"/>
    </cofactor>
</comment>
<comment type="caution">
    <text evidence="7">The sequence shown here is derived from an EMBL/GenBank/DDBJ whole genome shotgun (WGS) entry which is preliminary data.</text>
</comment>
<dbReference type="STRING" id="71717.A0A4Y7TKI7"/>
<dbReference type="GO" id="GO:0008299">
    <property type="term" value="P:isoprenoid biosynthetic process"/>
    <property type="evidence" value="ECO:0007669"/>
    <property type="project" value="UniProtKB-ARBA"/>
</dbReference>
<keyword evidence="3 6" id="KW-0479">Metal-binding</keyword>